<dbReference type="EMBL" id="VTXO01000010">
    <property type="protein sequence ID" value="NOI82876.1"/>
    <property type="molecule type" value="Genomic_DNA"/>
</dbReference>
<dbReference type="Proteomes" id="UP000572722">
    <property type="component" value="Unassembled WGS sequence"/>
</dbReference>
<gene>
    <name evidence="1" type="ORF">F0237_19595</name>
</gene>
<organism evidence="1 2">
    <name type="scientific">Vibrio tubiashii</name>
    <dbReference type="NCBI Taxonomy" id="29498"/>
    <lineage>
        <taxon>Bacteria</taxon>
        <taxon>Pseudomonadati</taxon>
        <taxon>Pseudomonadota</taxon>
        <taxon>Gammaproteobacteria</taxon>
        <taxon>Vibrionales</taxon>
        <taxon>Vibrionaceae</taxon>
        <taxon>Vibrio</taxon>
        <taxon>Vibrio oreintalis group</taxon>
    </lineage>
</organism>
<dbReference type="AlphaFoldDB" id="A0AAE5GU40"/>
<comment type="caution">
    <text evidence="1">The sequence shown here is derived from an EMBL/GenBank/DDBJ whole genome shotgun (WGS) entry which is preliminary data.</text>
</comment>
<accession>A0AAE5GU40</accession>
<reference evidence="1 2" key="1">
    <citation type="submission" date="2019-08" db="EMBL/GenBank/DDBJ databases">
        <title>Draft genome sequencing and comparative genomics of hatchery-associated Vibrios.</title>
        <authorList>
            <person name="Kehlet-Delgado H."/>
            <person name="Mueller R.S."/>
        </authorList>
    </citation>
    <scope>NUCLEOTIDE SEQUENCE [LARGE SCALE GENOMIC DNA]</scope>
    <source>
        <strain evidence="1 2">01-65-5-1</strain>
    </source>
</reference>
<sequence>MVLAETNWSPLFYALRLENLERATPYGTLRYWKAGSGFALRGEGRSCIPSFPRLTEEGVGNLHKSSTSLKSALTHSYLVLEDDMVTY</sequence>
<proteinExistence type="predicted"/>
<evidence type="ECO:0000313" key="1">
    <source>
        <dbReference type="EMBL" id="NOI82876.1"/>
    </source>
</evidence>
<evidence type="ECO:0000313" key="2">
    <source>
        <dbReference type="Proteomes" id="UP000572722"/>
    </source>
</evidence>
<name>A0AAE5GU40_9VIBR</name>
<protein>
    <submittedName>
        <fullName evidence="1">Uncharacterized protein</fullName>
    </submittedName>
</protein>